<name>C8PBB1_9LACO</name>
<gene>
    <name evidence="1" type="ORF">HMPREF0520_0381</name>
</gene>
<dbReference type="OrthoDB" id="2329468at2"/>
<reference evidence="1 2" key="1">
    <citation type="submission" date="2009-09" db="EMBL/GenBank/DDBJ databases">
        <authorList>
            <person name="Qin X."/>
            <person name="Bachman B."/>
            <person name="Battles P."/>
            <person name="Bell A."/>
            <person name="Bess C."/>
            <person name="Bickham C."/>
            <person name="Chaboub L."/>
            <person name="Chen D."/>
            <person name="Coyle M."/>
            <person name="Deiros D.R."/>
            <person name="Dinh H."/>
            <person name="Forbes L."/>
            <person name="Fowler G."/>
            <person name="Francisco L."/>
            <person name="Fu Q."/>
            <person name="Gubbala S."/>
            <person name="Hale W."/>
            <person name="Han Y."/>
            <person name="Hemphill L."/>
            <person name="Highlander S.K."/>
            <person name="Hirani K."/>
            <person name="Hogues M."/>
            <person name="Jackson L."/>
            <person name="Jakkamsetti A."/>
            <person name="Javaid M."/>
            <person name="Jiang H."/>
            <person name="Korchina V."/>
            <person name="Kovar C."/>
            <person name="Lara F."/>
            <person name="Lee S."/>
            <person name="Mata R."/>
            <person name="Mathew T."/>
            <person name="Moen C."/>
            <person name="Morales K."/>
            <person name="Munidasa M."/>
            <person name="Nazareth L."/>
            <person name="Ngo R."/>
            <person name="Nguyen L."/>
            <person name="Okwuonu G."/>
            <person name="Ongeri F."/>
            <person name="Patil S."/>
            <person name="Petrosino J."/>
            <person name="Pham C."/>
            <person name="Pham P."/>
            <person name="Pu L.-L."/>
            <person name="Puazo M."/>
            <person name="Raj R."/>
            <person name="Reid J."/>
            <person name="Rouhana J."/>
            <person name="Saada N."/>
            <person name="Shang Y."/>
            <person name="Simmons D."/>
            <person name="Thornton R."/>
            <person name="Warren J."/>
            <person name="Weissenberger G."/>
            <person name="Zhang J."/>
            <person name="Zhang L."/>
            <person name="Zhou C."/>
            <person name="Zhu D."/>
            <person name="Muzny D."/>
            <person name="Worley K."/>
            <person name="Gibbs R."/>
        </authorList>
    </citation>
    <scope>NUCLEOTIDE SEQUENCE [LARGE SCALE GENOMIC DNA]</scope>
    <source>
        <strain evidence="1 2">DSM 13335</strain>
    </source>
</reference>
<organism evidence="1 2">
    <name type="scientific">Lactobacillus iners DSM 13335</name>
    <dbReference type="NCBI Taxonomy" id="525328"/>
    <lineage>
        <taxon>Bacteria</taxon>
        <taxon>Bacillati</taxon>
        <taxon>Bacillota</taxon>
        <taxon>Bacilli</taxon>
        <taxon>Lactobacillales</taxon>
        <taxon>Lactobacillaceae</taxon>
        <taxon>Lactobacillus</taxon>
    </lineage>
</organism>
<evidence type="ECO:0000313" key="2">
    <source>
        <dbReference type="Proteomes" id="UP000004115"/>
    </source>
</evidence>
<dbReference type="Gene3D" id="3.40.50.1820">
    <property type="entry name" value="alpha/beta hydrolase"/>
    <property type="match status" value="1"/>
</dbReference>
<comment type="caution">
    <text evidence="1">The sequence shown here is derived from an EMBL/GenBank/DDBJ whole genome shotgun (WGS) entry which is preliminary data.</text>
</comment>
<evidence type="ECO:0000313" key="1">
    <source>
        <dbReference type="EMBL" id="EEW52060.1"/>
    </source>
</evidence>
<dbReference type="AlphaFoldDB" id="C8PBB1"/>
<sequence>MKECIPYFIKSKRKIIIYLHGGPFFEIKTPLEDPFATFFSKKENLILLNYPIKTGEGGKKDFDWLYSTFKKLKSYFPNYKFYLIGESYGAYLCSLFSQFSIFEKIICISGFSSIQYQQLFSSEKSWLISYLSPNAIDLLYLVQHNMIKTKIYLINGDQDITTPFQQITTLNCLNTSSNLITYILKGFNHRERGAKLEKVIKLINGILYSTTE</sequence>
<proteinExistence type="predicted"/>
<dbReference type="RefSeq" id="WP_006729388.1">
    <property type="nucleotide sequence ID" value="NZ_AZET01000002.1"/>
</dbReference>
<dbReference type="InterPro" id="IPR029058">
    <property type="entry name" value="AB_hydrolase_fold"/>
</dbReference>
<dbReference type="PATRIC" id="fig|525328.13.peg.725"/>
<dbReference type="SUPFAM" id="SSF53474">
    <property type="entry name" value="alpha/beta-Hydrolases"/>
    <property type="match status" value="1"/>
</dbReference>
<evidence type="ECO:0008006" key="3">
    <source>
        <dbReference type="Google" id="ProtNLM"/>
    </source>
</evidence>
<protein>
    <recommendedName>
        <fullName evidence="3">Peptidase S9 prolyl oligopeptidase catalytic domain-containing protein</fullName>
    </recommendedName>
</protein>
<dbReference type="Proteomes" id="UP000004115">
    <property type="component" value="Unassembled WGS sequence"/>
</dbReference>
<accession>C8PBB1</accession>
<dbReference type="EMBL" id="ACLN01000004">
    <property type="protein sequence ID" value="EEW52060.1"/>
    <property type="molecule type" value="Genomic_DNA"/>
</dbReference>
<dbReference type="HOGENOM" id="CLU_115363_0_0_9"/>
<keyword evidence="2" id="KW-1185">Reference proteome</keyword>